<evidence type="ECO:0000313" key="3">
    <source>
        <dbReference type="Proteomes" id="UP001194729"/>
    </source>
</evidence>
<keyword evidence="3" id="KW-1185">Reference proteome</keyword>
<evidence type="ECO:0000313" key="2">
    <source>
        <dbReference type="EMBL" id="MBF4984533.1"/>
    </source>
</evidence>
<evidence type="ECO:0000259" key="1">
    <source>
        <dbReference type="Pfam" id="PF13156"/>
    </source>
</evidence>
<dbReference type="EMBL" id="JADKYU010000482">
    <property type="protein sequence ID" value="MBF4984533.1"/>
    <property type="molecule type" value="Genomic_DNA"/>
</dbReference>
<protein>
    <recommendedName>
        <fullName evidence="1">Mrr-like domain-containing protein</fullName>
    </recommendedName>
</protein>
<dbReference type="Proteomes" id="UP001194729">
    <property type="component" value="Unassembled WGS sequence"/>
</dbReference>
<proteinExistence type="predicted"/>
<dbReference type="InterPro" id="IPR039442">
    <property type="entry name" value="Mrr-like_dom"/>
</dbReference>
<gene>
    <name evidence="2" type="ORF">FNJ87_09405</name>
</gene>
<sequence length="378" mass="44141">MKKTIQKPENWQDFETLCKQLWGEVWNIPMKIKKNGRNGQPQAGVDVYGVPKGELNYWGIQCKGKDDYVNAKLTKKEIDTEIEKAHNFKPDLSVFIFATTMNKDSNIEEYVRIKDLDSRKNGKFEILLFCWEDIADLIDDNQDTYNFWVGNKQHKTKFDFEVSLNDFQPEYIIKPKCVKTIKKYKVKEPEVEKLDMGIASVLAGNSWMHKTPFTNPAILSVSQGRINEAICSFETIMANIGSNVIEDWRVRFTVVGEHKEIMDHLGTGPMGMVDLNFIKNKRTYVNDNQITYSPRDNEPLIQKDNRYFEAYIIPKCKEYTIPIEWELLARDFNSSGKIYLKVEPEYEIKVIYEEVDSVDDLKEDEIVSIEEKKNYTDE</sequence>
<organism evidence="2 3">
    <name type="scientific">Nonlabens mediterrranea</name>
    <dbReference type="NCBI Taxonomy" id="1419947"/>
    <lineage>
        <taxon>Bacteria</taxon>
        <taxon>Pseudomonadati</taxon>
        <taxon>Bacteroidota</taxon>
        <taxon>Flavobacteriia</taxon>
        <taxon>Flavobacteriales</taxon>
        <taxon>Flavobacteriaceae</taxon>
        <taxon>Nonlabens</taxon>
    </lineage>
</organism>
<dbReference type="Pfam" id="PF13156">
    <property type="entry name" value="Mrr_cat_2"/>
    <property type="match status" value="1"/>
</dbReference>
<comment type="caution">
    <text evidence="2">The sequence shown here is derived from an EMBL/GenBank/DDBJ whole genome shotgun (WGS) entry which is preliminary data.</text>
</comment>
<reference evidence="2 3" key="1">
    <citation type="submission" date="2020-11" db="EMBL/GenBank/DDBJ databases">
        <title>P. mediterranea TC4 genome.</title>
        <authorList>
            <person name="Molmeret M."/>
        </authorList>
    </citation>
    <scope>NUCLEOTIDE SEQUENCE [LARGE SCALE GENOMIC DNA]</scope>
    <source>
        <strain evidence="2 3">TC4</strain>
    </source>
</reference>
<name>A0ABS0A6U4_9FLAO</name>
<accession>A0ABS0A6U4</accession>
<feature type="domain" description="Mrr-like" evidence="1">
    <location>
        <begin position="17"/>
        <end position="114"/>
    </location>
</feature>